<keyword evidence="4" id="KW-1185">Reference proteome</keyword>
<name>A0A8S4Q4R1_OWEFU</name>
<gene>
    <name evidence="3" type="ORF">OFUS_LOCUS24727</name>
</gene>
<dbReference type="AlphaFoldDB" id="A0A8S4Q4R1"/>
<dbReference type="EMBL" id="CAIIXF020000012">
    <property type="protein sequence ID" value="CAH1800890.1"/>
    <property type="molecule type" value="Genomic_DNA"/>
</dbReference>
<feature type="signal peptide" evidence="1">
    <location>
        <begin position="1"/>
        <end position="20"/>
    </location>
</feature>
<protein>
    <recommendedName>
        <fullName evidence="2">Apple domain-containing protein</fullName>
    </recommendedName>
</protein>
<evidence type="ECO:0000259" key="2">
    <source>
        <dbReference type="Pfam" id="PF14295"/>
    </source>
</evidence>
<proteinExistence type="predicted"/>
<evidence type="ECO:0000313" key="4">
    <source>
        <dbReference type="Proteomes" id="UP000749559"/>
    </source>
</evidence>
<dbReference type="Proteomes" id="UP000749559">
    <property type="component" value="Unassembled WGS sequence"/>
</dbReference>
<evidence type="ECO:0000256" key="1">
    <source>
        <dbReference type="SAM" id="SignalP"/>
    </source>
</evidence>
<keyword evidence="1" id="KW-0732">Signal</keyword>
<accession>A0A8S4Q4R1</accession>
<comment type="caution">
    <text evidence="3">The sequence shown here is derived from an EMBL/GenBank/DDBJ whole genome shotgun (WGS) entry which is preliminary data.</text>
</comment>
<organism evidence="3 4">
    <name type="scientific">Owenia fusiformis</name>
    <name type="common">Polychaete worm</name>
    <dbReference type="NCBI Taxonomy" id="6347"/>
    <lineage>
        <taxon>Eukaryota</taxon>
        <taxon>Metazoa</taxon>
        <taxon>Spiralia</taxon>
        <taxon>Lophotrochozoa</taxon>
        <taxon>Annelida</taxon>
        <taxon>Polychaeta</taxon>
        <taxon>Sedentaria</taxon>
        <taxon>Canalipalpata</taxon>
        <taxon>Sabellida</taxon>
        <taxon>Oweniida</taxon>
        <taxon>Oweniidae</taxon>
        <taxon>Owenia</taxon>
    </lineage>
</organism>
<sequence>MDLQYGGNVILLFSLGLTLAQPCEKTDNVVSGIVNLSAEVRKIDNKITNLLERLEARPTVNTGLLDFYAVKKGDCVGYDISGHNVDKETCAVLCHQHCQCVGFVYTLRPEESIRCWLKHEICDTPTNIGETQTYYKHCKRRSLGLLDYYAFKEGTCEGNDISSYDVDKETCAVLCHQDCQCVGFVYTLHNEASIRCWLKREICETPTSMTKTQTYYKHCGKRPLGLLDLYAFKEGDCSGNDISSHDVDKETCSVLCQQQRQCVGFVYTLHPEASKRCWLKREICDTPTSLSETQVYYRHLGKCL</sequence>
<feature type="chain" id="PRO_5035714731" description="Apple domain-containing protein" evidence="1">
    <location>
        <begin position="21"/>
        <end position="304"/>
    </location>
</feature>
<evidence type="ECO:0000313" key="3">
    <source>
        <dbReference type="EMBL" id="CAH1800890.1"/>
    </source>
</evidence>
<feature type="domain" description="Apple" evidence="2">
    <location>
        <begin position="157"/>
        <end position="199"/>
    </location>
</feature>
<dbReference type="Pfam" id="PF14295">
    <property type="entry name" value="PAN_4"/>
    <property type="match status" value="3"/>
</dbReference>
<feature type="domain" description="Apple" evidence="2">
    <location>
        <begin position="77"/>
        <end position="118"/>
    </location>
</feature>
<dbReference type="InterPro" id="IPR003609">
    <property type="entry name" value="Pan_app"/>
</dbReference>
<dbReference type="Gene3D" id="3.50.4.10">
    <property type="entry name" value="Hepatocyte Growth Factor"/>
    <property type="match status" value="2"/>
</dbReference>
<reference evidence="3" key="1">
    <citation type="submission" date="2022-03" db="EMBL/GenBank/DDBJ databases">
        <authorList>
            <person name="Martin C."/>
        </authorList>
    </citation>
    <scope>NUCLEOTIDE SEQUENCE</scope>
</reference>
<feature type="domain" description="Apple" evidence="2">
    <location>
        <begin position="236"/>
        <end position="280"/>
    </location>
</feature>